<name>A0A1X1JI31_STRMT</name>
<reference evidence="1 2" key="1">
    <citation type="journal article" date="2016" name="Eur. J. Clin. Microbiol. Infect. Dis.">
        <title>Whole genome sequencing as a tool for phylogenetic analysis of clinical strains of Mitis group streptococci.</title>
        <authorList>
            <person name="Rasmussen L.H."/>
            <person name="Dargis R."/>
            <person name="Hojholt K."/>
            <person name="Christensen J.J."/>
            <person name="Skovgaard O."/>
            <person name="Justesen U.S."/>
            <person name="Rosenvinge F.S."/>
            <person name="Moser C."/>
            <person name="Lukjancenko O."/>
            <person name="Rasmussen S."/>
            <person name="Nielsen X.C."/>
        </authorList>
    </citation>
    <scope>NUCLEOTIDE SEQUENCE [LARGE SCALE GENOMIC DNA]</scope>
    <source>
        <strain evidence="1 2">RH_777_07</strain>
    </source>
</reference>
<dbReference type="AlphaFoldDB" id="A0A1X1JI31"/>
<proteinExistence type="predicted"/>
<protein>
    <submittedName>
        <fullName evidence="1">Competence protein</fullName>
    </submittedName>
</protein>
<comment type="caution">
    <text evidence="1">The sequence shown here is derived from an EMBL/GenBank/DDBJ whole genome shotgun (WGS) entry which is preliminary data.</text>
</comment>
<evidence type="ECO:0000313" key="1">
    <source>
        <dbReference type="EMBL" id="ORO86876.1"/>
    </source>
</evidence>
<sequence>MLEKCKDHLILIDGVEFSLPPNKKPQHEQGI</sequence>
<gene>
    <name evidence="1" type="ORF">B7702_09060</name>
</gene>
<organism evidence="1 2">
    <name type="scientific">Streptococcus mitis</name>
    <dbReference type="NCBI Taxonomy" id="28037"/>
    <lineage>
        <taxon>Bacteria</taxon>
        <taxon>Bacillati</taxon>
        <taxon>Bacillota</taxon>
        <taxon>Bacilli</taxon>
        <taxon>Lactobacillales</taxon>
        <taxon>Streptococcaceae</taxon>
        <taxon>Streptococcus</taxon>
        <taxon>Streptococcus mitis group</taxon>
    </lineage>
</organism>
<evidence type="ECO:0000313" key="2">
    <source>
        <dbReference type="Proteomes" id="UP000193849"/>
    </source>
</evidence>
<dbReference type="EMBL" id="NCVD01000051">
    <property type="protein sequence ID" value="ORO86876.1"/>
    <property type="molecule type" value="Genomic_DNA"/>
</dbReference>
<dbReference type="Proteomes" id="UP000193849">
    <property type="component" value="Unassembled WGS sequence"/>
</dbReference>
<accession>A0A1X1JI31</accession>